<accession>A0A2P2QH51</accession>
<evidence type="ECO:0000256" key="1">
    <source>
        <dbReference type="SAM" id="MobiDB-lite"/>
    </source>
</evidence>
<reference evidence="2" key="1">
    <citation type="submission" date="2018-02" db="EMBL/GenBank/DDBJ databases">
        <title>Rhizophora mucronata_Transcriptome.</title>
        <authorList>
            <person name="Meera S.P."/>
            <person name="Sreeshan A."/>
            <person name="Augustine A."/>
        </authorList>
    </citation>
    <scope>NUCLEOTIDE SEQUENCE</scope>
    <source>
        <tissue evidence="2">Leaf</tissue>
    </source>
</reference>
<name>A0A2P2QH51_RHIMU</name>
<feature type="region of interest" description="Disordered" evidence="1">
    <location>
        <begin position="1"/>
        <end position="20"/>
    </location>
</feature>
<dbReference type="EMBL" id="GGEC01085743">
    <property type="protein sequence ID" value="MBX66227.1"/>
    <property type="molecule type" value="Transcribed_RNA"/>
</dbReference>
<organism evidence="2">
    <name type="scientific">Rhizophora mucronata</name>
    <name type="common">Asiatic mangrove</name>
    <dbReference type="NCBI Taxonomy" id="61149"/>
    <lineage>
        <taxon>Eukaryota</taxon>
        <taxon>Viridiplantae</taxon>
        <taxon>Streptophyta</taxon>
        <taxon>Embryophyta</taxon>
        <taxon>Tracheophyta</taxon>
        <taxon>Spermatophyta</taxon>
        <taxon>Magnoliopsida</taxon>
        <taxon>eudicotyledons</taxon>
        <taxon>Gunneridae</taxon>
        <taxon>Pentapetalae</taxon>
        <taxon>rosids</taxon>
        <taxon>fabids</taxon>
        <taxon>Malpighiales</taxon>
        <taxon>Rhizophoraceae</taxon>
        <taxon>Rhizophora</taxon>
    </lineage>
</organism>
<protein>
    <submittedName>
        <fullName evidence="2">Uncharacterized protein</fullName>
    </submittedName>
</protein>
<proteinExistence type="predicted"/>
<sequence length="20" mass="2142">MALKGSLIKPHQGNNHLGLI</sequence>
<dbReference type="AlphaFoldDB" id="A0A2P2QH51"/>
<evidence type="ECO:0000313" key="2">
    <source>
        <dbReference type="EMBL" id="MBX66227.1"/>
    </source>
</evidence>